<organism evidence="1 2">
    <name type="scientific">Parnassius apollo</name>
    <name type="common">Apollo butterfly</name>
    <name type="synonym">Papilio apollo</name>
    <dbReference type="NCBI Taxonomy" id="110799"/>
    <lineage>
        <taxon>Eukaryota</taxon>
        <taxon>Metazoa</taxon>
        <taxon>Ecdysozoa</taxon>
        <taxon>Arthropoda</taxon>
        <taxon>Hexapoda</taxon>
        <taxon>Insecta</taxon>
        <taxon>Pterygota</taxon>
        <taxon>Neoptera</taxon>
        <taxon>Endopterygota</taxon>
        <taxon>Lepidoptera</taxon>
        <taxon>Glossata</taxon>
        <taxon>Ditrysia</taxon>
        <taxon>Papilionoidea</taxon>
        <taxon>Papilionidae</taxon>
        <taxon>Parnassiinae</taxon>
        <taxon>Parnassini</taxon>
        <taxon>Parnassius</taxon>
        <taxon>Parnassius</taxon>
    </lineage>
</organism>
<proteinExistence type="predicted"/>
<gene>
    <name evidence="1" type="ORF">PAPOLLO_LOCUS13968</name>
</gene>
<comment type="caution">
    <text evidence="1">The sequence shown here is derived from an EMBL/GenBank/DDBJ whole genome shotgun (WGS) entry which is preliminary data.</text>
</comment>
<keyword evidence="2" id="KW-1185">Reference proteome</keyword>
<dbReference type="Proteomes" id="UP000691718">
    <property type="component" value="Unassembled WGS sequence"/>
</dbReference>
<evidence type="ECO:0000313" key="1">
    <source>
        <dbReference type="EMBL" id="CAG5001708.1"/>
    </source>
</evidence>
<evidence type="ECO:0000313" key="2">
    <source>
        <dbReference type="Proteomes" id="UP000691718"/>
    </source>
</evidence>
<accession>A0A8S3X550</accession>
<sequence length="153" mass="17511">MLKSVQECHRYSVHMAHKLAAWIIHIRGEQFVTSLENSAIGESVSDSFLNLTEFRGMMIDTLIPCLVFYLMIYDKEFFSKRVTHFDSIYASKKTAYDVLLDTIMSRGKAGDLYAFAGLSASGHERDLRTALYLSLIKCIDEGLLLLWYREVPT</sequence>
<dbReference type="OrthoDB" id="7451238at2759"/>
<dbReference type="EMBL" id="CAJQZP010000945">
    <property type="protein sequence ID" value="CAG5001708.1"/>
    <property type="molecule type" value="Genomic_DNA"/>
</dbReference>
<name>A0A8S3X550_PARAO</name>
<protein>
    <submittedName>
        <fullName evidence="1">(apollo) hypothetical protein</fullName>
    </submittedName>
</protein>
<dbReference type="AlphaFoldDB" id="A0A8S3X550"/>
<reference evidence="1" key="1">
    <citation type="submission" date="2021-04" db="EMBL/GenBank/DDBJ databases">
        <authorList>
            <person name="Tunstrom K."/>
        </authorList>
    </citation>
    <scope>NUCLEOTIDE SEQUENCE</scope>
</reference>